<sequence length="281" mass="31594">MLPAAVYEKPVSLRSYLDSNITSFPFLDLASELRIKIYGLIALQRADPLSAYSGLLLTCKAIHGEASYEIIKQMRGFLAGLESLNRHNPSSIIIEKPTTLRQCARVRISIPMSSFCQNPLNEFNHRFENFGVLHLQTLTFDVYQDRPLPDNFTVPTGRLCAAVVGFCKFLNNTMQLPSAGRSSLAQLQWLTMTRSPRHSADPYARRGGILRAKEMKFNWESLLAYDDSLRIITNTPGALLSGRNGEYNFYVDRRLGTGGRLGKIDIEAVWTSIPFKGPPYQ</sequence>
<dbReference type="OrthoDB" id="3671487at2759"/>
<dbReference type="Proteomes" id="UP000799779">
    <property type="component" value="Unassembled WGS sequence"/>
</dbReference>
<gene>
    <name evidence="1" type="ORF">P154DRAFT_538004</name>
</gene>
<dbReference type="EMBL" id="ML977625">
    <property type="protein sequence ID" value="KAF1996488.1"/>
    <property type="molecule type" value="Genomic_DNA"/>
</dbReference>
<organism evidence="1 2">
    <name type="scientific">Amniculicola lignicola CBS 123094</name>
    <dbReference type="NCBI Taxonomy" id="1392246"/>
    <lineage>
        <taxon>Eukaryota</taxon>
        <taxon>Fungi</taxon>
        <taxon>Dikarya</taxon>
        <taxon>Ascomycota</taxon>
        <taxon>Pezizomycotina</taxon>
        <taxon>Dothideomycetes</taxon>
        <taxon>Pleosporomycetidae</taxon>
        <taxon>Pleosporales</taxon>
        <taxon>Amniculicolaceae</taxon>
        <taxon>Amniculicola</taxon>
    </lineage>
</organism>
<evidence type="ECO:0000313" key="2">
    <source>
        <dbReference type="Proteomes" id="UP000799779"/>
    </source>
</evidence>
<reference evidence="1" key="1">
    <citation type="journal article" date="2020" name="Stud. Mycol.">
        <title>101 Dothideomycetes genomes: a test case for predicting lifestyles and emergence of pathogens.</title>
        <authorList>
            <person name="Haridas S."/>
            <person name="Albert R."/>
            <person name="Binder M."/>
            <person name="Bloem J."/>
            <person name="Labutti K."/>
            <person name="Salamov A."/>
            <person name="Andreopoulos B."/>
            <person name="Baker S."/>
            <person name="Barry K."/>
            <person name="Bills G."/>
            <person name="Bluhm B."/>
            <person name="Cannon C."/>
            <person name="Castanera R."/>
            <person name="Culley D."/>
            <person name="Daum C."/>
            <person name="Ezra D."/>
            <person name="Gonzalez J."/>
            <person name="Henrissat B."/>
            <person name="Kuo A."/>
            <person name="Liang C."/>
            <person name="Lipzen A."/>
            <person name="Lutzoni F."/>
            <person name="Magnuson J."/>
            <person name="Mondo S."/>
            <person name="Nolan M."/>
            <person name="Ohm R."/>
            <person name="Pangilinan J."/>
            <person name="Park H.-J."/>
            <person name="Ramirez L."/>
            <person name="Alfaro M."/>
            <person name="Sun H."/>
            <person name="Tritt A."/>
            <person name="Yoshinaga Y."/>
            <person name="Zwiers L.-H."/>
            <person name="Turgeon B."/>
            <person name="Goodwin S."/>
            <person name="Spatafora J."/>
            <person name="Crous P."/>
            <person name="Grigoriev I."/>
        </authorList>
    </citation>
    <scope>NUCLEOTIDE SEQUENCE</scope>
    <source>
        <strain evidence="1">CBS 123094</strain>
    </source>
</reference>
<evidence type="ECO:0000313" key="1">
    <source>
        <dbReference type="EMBL" id="KAF1996488.1"/>
    </source>
</evidence>
<accession>A0A6A5W5Z8</accession>
<name>A0A6A5W5Z8_9PLEO</name>
<protein>
    <submittedName>
        <fullName evidence="1">Uncharacterized protein</fullName>
    </submittedName>
</protein>
<proteinExistence type="predicted"/>
<dbReference type="AlphaFoldDB" id="A0A6A5W5Z8"/>
<keyword evidence="2" id="KW-1185">Reference proteome</keyword>